<dbReference type="Proteomes" id="UP000198949">
    <property type="component" value="Unassembled WGS sequence"/>
</dbReference>
<feature type="transmembrane region" description="Helical" evidence="1">
    <location>
        <begin position="42"/>
        <end position="67"/>
    </location>
</feature>
<evidence type="ECO:0000256" key="1">
    <source>
        <dbReference type="SAM" id="Phobius"/>
    </source>
</evidence>
<accession>A0A1G6RIE1</accession>
<feature type="transmembrane region" description="Helical" evidence="1">
    <location>
        <begin position="160"/>
        <end position="179"/>
    </location>
</feature>
<dbReference type="OrthoDB" id="9813426at2"/>
<protein>
    <submittedName>
        <fullName evidence="2">Membrane protein DedA, SNARE-associated domain</fullName>
    </submittedName>
</protein>
<evidence type="ECO:0000313" key="2">
    <source>
        <dbReference type="EMBL" id="SDD03686.1"/>
    </source>
</evidence>
<sequence>MSVSLPVAAVIVAALIIADFFVPMLPSATMIAALAGFLVGDAFLIAALIAWAASVSWLGDVLGYRVLRHVRARMRRPIFSSAKVTRLEIKLRATLRDHPRGTTVIARFLPAGRTALAWVAVATPDYPHARMSALAAGAWASCTVGVGLLVGWVFGAGLLSAATTATAVAALSVALGWWFKGARSGSGGFVDGARRRA</sequence>
<proteinExistence type="predicted"/>
<reference evidence="3" key="1">
    <citation type="submission" date="2016-10" db="EMBL/GenBank/DDBJ databases">
        <authorList>
            <person name="Varghese N."/>
            <person name="Submissions S."/>
        </authorList>
    </citation>
    <scope>NUCLEOTIDE SEQUENCE [LARGE SCALE GENOMIC DNA]</scope>
    <source>
        <strain evidence="3">CGMCC 4.3516</strain>
    </source>
</reference>
<organism evidence="2 3">
    <name type="scientific">Glycomyces harbinensis</name>
    <dbReference type="NCBI Taxonomy" id="58114"/>
    <lineage>
        <taxon>Bacteria</taxon>
        <taxon>Bacillati</taxon>
        <taxon>Actinomycetota</taxon>
        <taxon>Actinomycetes</taxon>
        <taxon>Glycomycetales</taxon>
        <taxon>Glycomycetaceae</taxon>
        <taxon>Glycomyces</taxon>
    </lineage>
</organism>
<feature type="transmembrane region" description="Helical" evidence="1">
    <location>
        <begin position="133"/>
        <end position="154"/>
    </location>
</feature>
<dbReference type="STRING" id="58114.SAMN05216270_101479"/>
<keyword evidence="3" id="KW-1185">Reference proteome</keyword>
<dbReference type="RefSeq" id="WP_091027722.1">
    <property type="nucleotide sequence ID" value="NZ_FNAD01000001.1"/>
</dbReference>
<keyword evidence="1" id="KW-0812">Transmembrane</keyword>
<keyword evidence="1" id="KW-0472">Membrane</keyword>
<dbReference type="EMBL" id="FNAD01000001">
    <property type="protein sequence ID" value="SDD03686.1"/>
    <property type="molecule type" value="Genomic_DNA"/>
</dbReference>
<name>A0A1G6RIE1_9ACTN</name>
<keyword evidence="1" id="KW-1133">Transmembrane helix</keyword>
<evidence type="ECO:0000313" key="3">
    <source>
        <dbReference type="Proteomes" id="UP000198949"/>
    </source>
</evidence>
<dbReference type="AlphaFoldDB" id="A0A1G6RIE1"/>
<gene>
    <name evidence="2" type="ORF">SAMN05216270_101479</name>
</gene>